<organism evidence="2 3">
    <name type="scientific">Lepeophtheirus salmonis</name>
    <name type="common">Salmon louse</name>
    <name type="synonym">Caligus salmonis</name>
    <dbReference type="NCBI Taxonomy" id="72036"/>
    <lineage>
        <taxon>Eukaryota</taxon>
        <taxon>Metazoa</taxon>
        <taxon>Ecdysozoa</taxon>
        <taxon>Arthropoda</taxon>
        <taxon>Crustacea</taxon>
        <taxon>Multicrustacea</taxon>
        <taxon>Hexanauplia</taxon>
        <taxon>Copepoda</taxon>
        <taxon>Siphonostomatoida</taxon>
        <taxon>Caligidae</taxon>
        <taxon>Lepeophtheirus</taxon>
    </lineage>
</organism>
<gene>
    <name evidence="2" type="ORF">LSAA_228</name>
</gene>
<evidence type="ECO:0000313" key="3">
    <source>
        <dbReference type="Proteomes" id="UP000675881"/>
    </source>
</evidence>
<dbReference type="Proteomes" id="UP000675881">
    <property type="component" value="Unassembled WGS sequence"/>
</dbReference>
<comment type="caution">
    <text evidence="2">The sequence shown here is derived from an EMBL/GenBank/DDBJ whole genome shotgun (WGS) entry which is preliminary data.</text>
</comment>
<evidence type="ECO:0000256" key="1">
    <source>
        <dbReference type="SAM" id="MobiDB-lite"/>
    </source>
</evidence>
<evidence type="ECO:0000313" key="2">
    <source>
        <dbReference type="EMBL" id="CAF2744805.1"/>
    </source>
</evidence>
<name>A0A817FDE8_LEPSM</name>
<reference evidence="2" key="1">
    <citation type="submission" date="2021-02" db="EMBL/GenBank/DDBJ databases">
        <authorList>
            <person name="Bekaert M."/>
        </authorList>
    </citation>
    <scope>NUCLEOTIDE SEQUENCE</scope>
    <source>
        <strain evidence="2">IoA-00</strain>
    </source>
</reference>
<protein>
    <submittedName>
        <fullName evidence="2">(salmon louse) hypothetical protein</fullName>
    </submittedName>
</protein>
<accession>A0A817FDE8</accession>
<feature type="region of interest" description="Disordered" evidence="1">
    <location>
        <begin position="1"/>
        <end position="20"/>
    </location>
</feature>
<keyword evidence="3" id="KW-1185">Reference proteome</keyword>
<sequence>MRAALPLPKSPRMTSPPTIKLKTSANLDTHREVMIFKDSPSSPFADGSVFKEDNSNSVNHSHSSSGKLVPLIAVIGLLTDHSDDYLTTPSSCLSVECHIPLYQEV</sequence>
<proteinExistence type="predicted"/>
<dbReference type="EMBL" id="CAJNVT010000079">
    <property type="protein sequence ID" value="CAF2744805.1"/>
    <property type="molecule type" value="Genomic_DNA"/>
</dbReference>
<dbReference type="AlphaFoldDB" id="A0A817FDE8"/>